<evidence type="ECO:0000256" key="2">
    <source>
        <dbReference type="ARBA" id="ARBA00013064"/>
    </source>
</evidence>
<dbReference type="SMART" id="SM00226">
    <property type="entry name" value="LMWPc"/>
    <property type="match status" value="1"/>
</dbReference>
<dbReference type="InterPro" id="IPR023485">
    <property type="entry name" value="Ptyr_pPase"/>
</dbReference>
<evidence type="ECO:0000313" key="6">
    <source>
        <dbReference type="EMBL" id="MFC3848171.1"/>
    </source>
</evidence>
<evidence type="ECO:0000259" key="5">
    <source>
        <dbReference type="SMART" id="SM00226"/>
    </source>
</evidence>
<dbReference type="CDD" id="cd16343">
    <property type="entry name" value="LMWPTP"/>
    <property type="match status" value="1"/>
</dbReference>
<reference evidence="7" key="1">
    <citation type="journal article" date="2019" name="Int. J. Syst. Evol. Microbiol.">
        <title>The Global Catalogue of Microorganisms (GCM) 10K type strain sequencing project: providing services to taxonomists for standard genome sequencing and annotation.</title>
        <authorList>
            <consortium name="The Broad Institute Genomics Platform"/>
            <consortium name="The Broad Institute Genome Sequencing Center for Infectious Disease"/>
            <person name="Wu L."/>
            <person name="Ma J."/>
        </authorList>
    </citation>
    <scope>NUCLEOTIDE SEQUENCE [LARGE SCALE GENOMIC DNA]</scope>
    <source>
        <strain evidence="7">CCUG 53816</strain>
    </source>
</reference>
<dbReference type="InterPro" id="IPR036196">
    <property type="entry name" value="Ptyr_pPase_sf"/>
</dbReference>
<comment type="similarity">
    <text evidence="1">Belongs to the low molecular weight phosphotyrosine protein phosphatase family.</text>
</comment>
<dbReference type="Gene3D" id="3.40.50.2300">
    <property type="match status" value="1"/>
</dbReference>
<dbReference type="Pfam" id="PF01451">
    <property type="entry name" value="LMWPc"/>
    <property type="match status" value="1"/>
</dbReference>
<accession>A0ABV7ZJ61</accession>
<proteinExistence type="inferred from homology"/>
<keyword evidence="7" id="KW-1185">Reference proteome</keyword>
<feature type="domain" description="Phosphotyrosine protein phosphatase I" evidence="5">
    <location>
        <begin position="7"/>
        <end position="151"/>
    </location>
</feature>
<protein>
    <recommendedName>
        <fullName evidence="2">protein-tyrosine-phosphatase</fullName>
        <ecNumber evidence="2">3.1.3.48</ecNumber>
    </recommendedName>
</protein>
<evidence type="ECO:0000256" key="4">
    <source>
        <dbReference type="ARBA" id="ARBA00022912"/>
    </source>
</evidence>
<dbReference type="PRINTS" id="PR00719">
    <property type="entry name" value="LMWPTPASE"/>
</dbReference>
<gene>
    <name evidence="6" type="ORF">ACFOPX_06500</name>
</gene>
<dbReference type="InterPro" id="IPR017867">
    <property type="entry name" value="Tyr_phospatase_low_mol_wt"/>
</dbReference>
<keyword evidence="4" id="KW-0904">Protein phosphatase</keyword>
<evidence type="ECO:0000256" key="3">
    <source>
        <dbReference type="ARBA" id="ARBA00022801"/>
    </source>
</evidence>
<keyword evidence="3 6" id="KW-0378">Hydrolase</keyword>
<dbReference type="RefSeq" id="WP_104752650.1">
    <property type="nucleotide sequence ID" value="NZ_FZMF01000037.1"/>
</dbReference>
<name>A0ABV7ZJ61_9HELI</name>
<dbReference type="PANTHER" id="PTHR11717">
    <property type="entry name" value="LOW MOLECULAR WEIGHT PROTEIN TYROSINE PHOSPHATASE"/>
    <property type="match status" value="1"/>
</dbReference>
<dbReference type="InterPro" id="IPR050438">
    <property type="entry name" value="LMW_PTPase"/>
</dbReference>
<dbReference type="EMBL" id="JBHRZO010000043">
    <property type="protein sequence ID" value="MFC3848171.1"/>
    <property type="molecule type" value="Genomic_DNA"/>
</dbReference>
<dbReference type="Proteomes" id="UP001595783">
    <property type="component" value="Unassembled WGS sequence"/>
</dbReference>
<dbReference type="EC" id="3.1.3.48" evidence="2"/>
<comment type="caution">
    <text evidence="6">The sequence shown here is derived from an EMBL/GenBank/DDBJ whole genome shotgun (WGS) entry which is preliminary data.</text>
</comment>
<dbReference type="PANTHER" id="PTHR11717:SF7">
    <property type="entry name" value="LOW MOLECULAR WEIGHT PHOSPHOTYROSINE PROTEIN PHOSPHATASE"/>
    <property type="match status" value="1"/>
</dbReference>
<evidence type="ECO:0000313" key="7">
    <source>
        <dbReference type="Proteomes" id="UP001595783"/>
    </source>
</evidence>
<evidence type="ECO:0000256" key="1">
    <source>
        <dbReference type="ARBA" id="ARBA00011063"/>
    </source>
</evidence>
<dbReference type="SUPFAM" id="SSF52788">
    <property type="entry name" value="Phosphotyrosine protein phosphatases I"/>
    <property type="match status" value="1"/>
</dbReference>
<organism evidence="6 7">
    <name type="scientific">Helicobacter baculiformis</name>
    <dbReference type="NCBI Taxonomy" id="427351"/>
    <lineage>
        <taxon>Bacteria</taxon>
        <taxon>Pseudomonadati</taxon>
        <taxon>Campylobacterota</taxon>
        <taxon>Epsilonproteobacteria</taxon>
        <taxon>Campylobacterales</taxon>
        <taxon>Helicobacteraceae</taxon>
        <taxon>Helicobacter</taxon>
    </lineage>
</organism>
<dbReference type="GO" id="GO:0004725">
    <property type="term" value="F:protein tyrosine phosphatase activity"/>
    <property type="evidence" value="ECO:0007669"/>
    <property type="project" value="UniProtKB-EC"/>
</dbReference>
<sequence>MKSTAPKSLLFLCLGNICRSMLARGIAQHTIEKRHLDLSVDGAGISAFHQGEPAHPPIIKLARQHGIDIAHFTSKPITQALADRFDWVVAMDCSNLQALRGLGITHPHVYKLGDFGLRGADIPDPYTFTRAQDLERVYLMIERGVEELLTRCHV</sequence>